<feature type="domain" description="ATPase PglY 5th" evidence="2">
    <location>
        <begin position="848"/>
        <end position="949"/>
    </location>
</feature>
<dbReference type="InterPro" id="IPR058748">
    <property type="entry name" value="PglY_5th"/>
</dbReference>
<feature type="compositionally biased region" description="Polar residues" evidence="1">
    <location>
        <begin position="1197"/>
        <end position="1230"/>
    </location>
</feature>
<reference evidence="4 5" key="1">
    <citation type="submission" date="2016-11" db="EMBL/GenBank/DDBJ databases">
        <authorList>
            <person name="Jaros S."/>
            <person name="Januszkiewicz K."/>
            <person name="Wedrychowicz H."/>
        </authorList>
    </citation>
    <scope>NUCLEOTIDE SEQUENCE [LARGE SCALE GENOMIC DNA]</scope>
    <source>
        <strain evidence="4 5">OK807</strain>
    </source>
</reference>
<evidence type="ECO:0008006" key="6">
    <source>
        <dbReference type="Google" id="ProtNLM"/>
    </source>
</evidence>
<dbReference type="EMBL" id="FPJO01000009">
    <property type="protein sequence ID" value="SFY01440.1"/>
    <property type="molecule type" value="Genomic_DNA"/>
</dbReference>
<protein>
    <recommendedName>
        <fullName evidence="6">PglY protein</fullName>
    </recommendedName>
</protein>
<gene>
    <name evidence="4" type="ORF">SAMN02787144_1009121</name>
</gene>
<feature type="domain" description="ATPase PglY C-terminal" evidence="3">
    <location>
        <begin position="994"/>
        <end position="1171"/>
    </location>
</feature>
<dbReference type="RefSeq" id="WP_072486156.1">
    <property type="nucleotide sequence ID" value="NZ_CP108276.1"/>
</dbReference>
<feature type="region of interest" description="Disordered" evidence="1">
    <location>
        <begin position="1181"/>
        <end position="1230"/>
    </location>
</feature>
<dbReference type="STRING" id="1893.SAMN02787144_1009121"/>
<sequence>MPTNELFLRDVIDIKEDVHAGDFKVELTGGFTETDARVAEYVVTDQLKAAFGKALGIVRAAARSGNSHAAYLHGSFGSGKSHFLTVLHAVLNNAPAARAKPRLQEVIAEHDDWLKGKRFLMVPYHLVGSTDLDSALLGGYVAEVRRLHPDAPVPPVYRADSMLADAERFRGAIGDAAFAELLPVTGGTSEVVEDDLDVIDGATTQWTPAELHRAFAALAGDPLRDRLVSALLTGPMSSYAEGARGDAHAFLPLENGLAVISRHAKSLGYDGIILFLDELILWLQAHMSNREKVNSEVSKLVKLIESGDSARPVPIVSLISRQRDLSQLVGADVVGADVKNLEQQVEYLAGRFDVISLEDRNLPEIIKERILKPKDQLARAALDDAFATIESSNSQVKDVLLDAHGATHADWADFRAVYPLSPALLNVLVALSGALQRERTGLKLLQEMLRRRRGDIKLGELIPLGDLWDVLSDGTGEAFTDRLKNEAEAAHTFHAKVRAHLLEKYGSEQSEKFIADDRFVKTLLLAALAPDVPALKRLTGGRIAALNHGSIRSRTVAPGSLVVTRLRELQAEFGEIRADGDQDPVFTLHLSDLDIEPLLDMVADEDRTGARRIWVKDQLWKALGLKDSGAFVCEHDIVWQGTKRTAEFVFENVRDTAQLSADQFCPGVDGRVRFILDYPFDDGQHYPNDDAQRVEALRSEGLMAPTLVWLPSFFSEQKSAQLGRLIKINYLLERDRLDDYAGHLHSDDRVRVRHQLAAQRDTLTSQLTATLAQLYGIAKVDENSVSAEVSEGKHILSLLPEYARPQLQGGKSFQDNLQHLADGVFRALYPKHPDFSRTGDRKAVSLGELKTALTWITRAMDDGGRRIEVDSHHLKIVKRIVEPLELGQVHDGPLVLRNDWRARINQAAHQHRPGVEDLTAEEVRTWIAEDLGWTGLDKNTSSLIIATYALLDDRAWTYHGSPLPQPPELERIGAGYGLRAQQLPTDEEYATARLRAAKLFGVAVQPTLFARNVNKLFTGVSEKAAEFEQSVNALRTSLSRHAEALGMDRETSERLSSGKDAADLLARLGRHRDATALVRELAGASHDTSDAVLATVITSAGDVLQALDDADWALLDGVRGFAGRQDSVGERAERLIAEIAETAATSEFERSLIPVLGSIRAKAVVLVQDAARLTQVETPVTPQPVAVPEPPAADDVSLTQHGRPSVPSSDPATSTAPGQPSTGLSRTVRLQPSHVENSLNKAIDNLWDEILAYSAAHPGMAVEITWQVVPAEDGTTSSTEDETQS</sequence>
<dbReference type="Pfam" id="PF26382">
    <property type="entry name" value="BREX_PglY_6th"/>
    <property type="match status" value="1"/>
</dbReference>
<proteinExistence type="predicted"/>
<feature type="compositionally biased region" description="Pro residues" evidence="1">
    <location>
        <begin position="1181"/>
        <end position="1191"/>
    </location>
</feature>
<organism evidence="4 5">
    <name type="scientific">Streptomyces atratus</name>
    <dbReference type="NCBI Taxonomy" id="1893"/>
    <lineage>
        <taxon>Bacteria</taxon>
        <taxon>Bacillati</taxon>
        <taxon>Actinomycetota</taxon>
        <taxon>Actinomycetes</taxon>
        <taxon>Kitasatosporales</taxon>
        <taxon>Streptomycetaceae</taxon>
        <taxon>Streptomyces</taxon>
    </lineage>
</organism>
<dbReference type="OrthoDB" id="3201900at2"/>
<dbReference type="InterPro" id="IPR058747">
    <property type="entry name" value="PglY_C"/>
</dbReference>
<evidence type="ECO:0000313" key="5">
    <source>
        <dbReference type="Proteomes" id="UP000181909"/>
    </source>
</evidence>
<evidence type="ECO:0000259" key="2">
    <source>
        <dbReference type="Pfam" id="PF26381"/>
    </source>
</evidence>
<evidence type="ECO:0000313" key="4">
    <source>
        <dbReference type="EMBL" id="SFY01440.1"/>
    </source>
</evidence>
<evidence type="ECO:0000256" key="1">
    <source>
        <dbReference type="SAM" id="MobiDB-lite"/>
    </source>
</evidence>
<evidence type="ECO:0000259" key="3">
    <source>
        <dbReference type="Pfam" id="PF26382"/>
    </source>
</evidence>
<dbReference type="Proteomes" id="UP000181909">
    <property type="component" value="Unassembled WGS sequence"/>
</dbReference>
<dbReference type="Pfam" id="PF26381">
    <property type="entry name" value="BREX_PglY_5th"/>
    <property type="match status" value="1"/>
</dbReference>
<accession>A0A1K2BT45</accession>
<name>A0A1K2BT45_STRAR</name>